<evidence type="ECO:0000313" key="3">
    <source>
        <dbReference type="Proteomes" id="UP000552954"/>
    </source>
</evidence>
<sequence>MPLRMQRGRQGGATLIEVLVALFILMVGLLGLVGVMIQSQRTQLESYQRVQALLLVQDMASRINANQAAALCYEQAAVTLGTGYTATPDASGCGSGDVAQKTRVTKDLVAWNDLLKGSAEVSGGNKVGGILGARGCITRDAASGVFQVSVAWQATDPGGAPPAGITCGNDAANYGGEAFRRAVSITVLPANS</sequence>
<dbReference type="EMBL" id="JABFCS010000001">
    <property type="protein sequence ID" value="NNU43549.1"/>
    <property type="molecule type" value="Genomic_DNA"/>
</dbReference>
<comment type="caution">
    <text evidence="2">The sequence shown here is derived from an EMBL/GenBank/DDBJ whole genome shotgun (WGS) entry which is preliminary data.</text>
</comment>
<accession>A0A849KP32</accession>
<keyword evidence="1" id="KW-1133">Transmembrane helix</keyword>
<keyword evidence="1" id="KW-0812">Transmembrane</keyword>
<dbReference type="AlphaFoldDB" id="A0A849KP32"/>
<feature type="transmembrane region" description="Helical" evidence="1">
    <location>
        <begin position="12"/>
        <end position="37"/>
    </location>
</feature>
<keyword evidence="3" id="KW-1185">Reference proteome</keyword>
<dbReference type="Pfam" id="PF07963">
    <property type="entry name" value="N_methyl"/>
    <property type="match status" value="1"/>
</dbReference>
<dbReference type="InterPro" id="IPR013362">
    <property type="entry name" value="Pilus_4_PilV"/>
</dbReference>
<proteinExistence type="predicted"/>
<protein>
    <submittedName>
        <fullName evidence="2">Type IV pilus modification protein PilV</fullName>
    </submittedName>
</protein>
<gene>
    <name evidence="2" type="primary">pilV</name>
    <name evidence="2" type="ORF">HK415_10865</name>
</gene>
<reference evidence="2 3" key="2">
    <citation type="submission" date="2020-06" db="EMBL/GenBank/DDBJ databases">
        <title>Ramlibacter rhizophilus sp. nov., isolated from rhizosphere soil of national flower Mugunghwa from South Korea.</title>
        <authorList>
            <person name="Zheng-Fei Y."/>
            <person name="Huan T."/>
        </authorList>
    </citation>
    <scope>NUCLEOTIDE SEQUENCE [LARGE SCALE GENOMIC DNA]</scope>
    <source>
        <strain evidence="2 3">B156</strain>
    </source>
</reference>
<evidence type="ECO:0000256" key="1">
    <source>
        <dbReference type="SAM" id="Phobius"/>
    </source>
</evidence>
<keyword evidence="1" id="KW-0472">Membrane</keyword>
<evidence type="ECO:0000313" key="2">
    <source>
        <dbReference type="EMBL" id="NNU43549.1"/>
    </source>
</evidence>
<dbReference type="Proteomes" id="UP000552954">
    <property type="component" value="Unassembled WGS sequence"/>
</dbReference>
<reference evidence="2 3" key="1">
    <citation type="submission" date="2020-05" db="EMBL/GenBank/DDBJ databases">
        <authorList>
            <person name="Khan S.A."/>
            <person name="Jeon C.O."/>
            <person name="Chun B.H."/>
        </authorList>
    </citation>
    <scope>NUCLEOTIDE SEQUENCE [LARGE SCALE GENOMIC DNA]</scope>
    <source>
        <strain evidence="2 3">B156</strain>
    </source>
</reference>
<organism evidence="2 3">
    <name type="scientific">Ramlibacter montanisoli</name>
    <dbReference type="NCBI Taxonomy" id="2732512"/>
    <lineage>
        <taxon>Bacteria</taxon>
        <taxon>Pseudomonadati</taxon>
        <taxon>Pseudomonadota</taxon>
        <taxon>Betaproteobacteria</taxon>
        <taxon>Burkholderiales</taxon>
        <taxon>Comamonadaceae</taxon>
        <taxon>Ramlibacter</taxon>
    </lineage>
</organism>
<dbReference type="NCBIfam" id="TIGR02523">
    <property type="entry name" value="type_IV_pilV"/>
    <property type="match status" value="1"/>
</dbReference>
<name>A0A849KP32_9BURK</name>
<dbReference type="InterPro" id="IPR012902">
    <property type="entry name" value="N_methyl_site"/>
</dbReference>